<dbReference type="SUPFAM" id="SSF53335">
    <property type="entry name" value="S-adenosyl-L-methionine-dependent methyltransferases"/>
    <property type="match status" value="1"/>
</dbReference>
<organism evidence="8">
    <name type="scientific">marine metagenome</name>
    <dbReference type="NCBI Taxonomy" id="408172"/>
    <lineage>
        <taxon>unclassified sequences</taxon>
        <taxon>metagenomes</taxon>
        <taxon>ecological metagenomes</taxon>
    </lineage>
</organism>
<evidence type="ECO:0000313" key="8">
    <source>
        <dbReference type="EMBL" id="SVD63046.1"/>
    </source>
</evidence>
<keyword evidence="5" id="KW-0949">S-adenosyl-L-methionine</keyword>
<evidence type="ECO:0000256" key="3">
    <source>
        <dbReference type="ARBA" id="ARBA00022603"/>
    </source>
</evidence>
<evidence type="ECO:0000256" key="4">
    <source>
        <dbReference type="ARBA" id="ARBA00022679"/>
    </source>
</evidence>
<keyword evidence="6" id="KW-0680">Restriction system</keyword>
<accession>A0A382WVV2</accession>
<feature type="non-terminal residue" evidence="8">
    <location>
        <position position="155"/>
    </location>
</feature>
<evidence type="ECO:0000256" key="1">
    <source>
        <dbReference type="ARBA" id="ARBA00010203"/>
    </source>
</evidence>
<dbReference type="PROSITE" id="PS00093">
    <property type="entry name" value="N4_MTASE"/>
    <property type="match status" value="1"/>
</dbReference>
<dbReference type="GO" id="GO:0008170">
    <property type="term" value="F:N-methyltransferase activity"/>
    <property type="evidence" value="ECO:0007669"/>
    <property type="project" value="InterPro"/>
</dbReference>
<dbReference type="InterPro" id="IPR001091">
    <property type="entry name" value="RM_Methyltransferase"/>
</dbReference>
<evidence type="ECO:0000256" key="2">
    <source>
        <dbReference type="ARBA" id="ARBA00012185"/>
    </source>
</evidence>
<keyword evidence="3" id="KW-0489">Methyltransferase</keyword>
<comment type="catalytic activity">
    <reaction evidence="7">
        <text>a 2'-deoxycytidine in DNA + S-adenosyl-L-methionine = an N(4)-methyl-2'-deoxycytidine in DNA + S-adenosyl-L-homocysteine + H(+)</text>
        <dbReference type="Rhea" id="RHEA:16857"/>
        <dbReference type="Rhea" id="RHEA-COMP:11369"/>
        <dbReference type="Rhea" id="RHEA-COMP:13674"/>
        <dbReference type="ChEBI" id="CHEBI:15378"/>
        <dbReference type="ChEBI" id="CHEBI:57856"/>
        <dbReference type="ChEBI" id="CHEBI:59789"/>
        <dbReference type="ChEBI" id="CHEBI:85452"/>
        <dbReference type="ChEBI" id="CHEBI:137933"/>
        <dbReference type="EC" id="2.1.1.113"/>
    </reaction>
</comment>
<sequence>MIIHGNSANMHQIRNEEADFVITSPPYLSDLSYLDLKKPLKKQTEIDRVEKDVVNFALKLKPVFKEIRRILKSGGALVIQTKDLRYGGFIIPLVDLHCDLVRQLGFRLVGRTAWLPKTVRPKLRTKKDAYNISSGFRTLDTEIFLTLTTSEGLKG</sequence>
<dbReference type="InterPro" id="IPR017985">
    <property type="entry name" value="MeTrfase_CN4_CS"/>
</dbReference>
<proteinExistence type="inferred from homology"/>
<dbReference type="EC" id="2.1.1.113" evidence="2"/>
<reference evidence="8" key="1">
    <citation type="submission" date="2018-05" db="EMBL/GenBank/DDBJ databases">
        <authorList>
            <person name="Lanie J.A."/>
            <person name="Ng W.-L."/>
            <person name="Kazmierczak K.M."/>
            <person name="Andrzejewski T.M."/>
            <person name="Davidsen T.M."/>
            <person name="Wayne K.J."/>
            <person name="Tettelin H."/>
            <person name="Glass J.I."/>
            <person name="Rusch D."/>
            <person name="Podicherti R."/>
            <person name="Tsui H.-C.T."/>
            <person name="Winkler M.E."/>
        </authorList>
    </citation>
    <scope>NUCLEOTIDE SEQUENCE</scope>
</reference>
<dbReference type="Gene3D" id="3.40.50.150">
    <property type="entry name" value="Vaccinia Virus protein VP39"/>
    <property type="match status" value="1"/>
</dbReference>
<dbReference type="GO" id="GO:0015667">
    <property type="term" value="F:site-specific DNA-methyltransferase (cytosine-N4-specific) activity"/>
    <property type="evidence" value="ECO:0007669"/>
    <property type="project" value="UniProtKB-EC"/>
</dbReference>
<keyword evidence="4" id="KW-0808">Transferase</keyword>
<evidence type="ECO:0000256" key="7">
    <source>
        <dbReference type="ARBA" id="ARBA00049120"/>
    </source>
</evidence>
<dbReference type="EMBL" id="UINC01162993">
    <property type="protein sequence ID" value="SVD63046.1"/>
    <property type="molecule type" value="Genomic_DNA"/>
</dbReference>
<name>A0A382WVV2_9ZZZZ</name>
<comment type="similarity">
    <text evidence="1">Belongs to the N(4)/N(6)-methyltransferase family. N(4) subfamily.</text>
</comment>
<dbReference type="GO" id="GO:0032259">
    <property type="term" value="P:methylation"/>
    <property type="evidence" value="ECO:0007669"/>
    <property type="project" value="UniProtKB-KW"/>
</dbReference>
<protein>
    <recommendedName>
        <fullName evidence="2">site-specific DNA-methyltransferase (cytosine-N(4)-specific)</fullName>
        <ecNumber evidence="2">2.1.1.113</ecNumber>
    </recommendedName>
</protein>
<dbReference type="AlphaFoldDB" id="A0A382WVV2"/>
<dbReference type="PRINTS" id="PR00508">
    <property type="entry name" value="S21N4MTFRASE"/>
</dbReference>
<gene>
    <name evidence="8" type="ORF">METZ01_LOCUS415900</name>
</gene>
<dbReference type="InterPro" id="IPR029063">
    <property type="entry name" value="SAM-dependent_MTases_sf"/>
</dbReference>
<dbReference type="GO" id="GO:0003677">
    <property type="term" value="F:DNA binding"/>
    <property type="evidence" value="ECO:0007669"/>
    <property type="project" value="InterPro"/>
</dbReference>
<evidence type="ECO:0000256" key="5">
    <source>
        <dbReference type="ARBA" id="ARBA00022691"/>
    </source>
</evidence>
<dbReference type="GO" id="GO:0009307">
    <property type="term" value="P:DNA restriction-modification system"/>
    <property type="evidence" value="ECO:0007669"/>
    <property type="project" value="UniProtKB-KW"/>
</dbReference>
<evidence type="ECO:0000256" key="6">
    <source>
        <dbReference type="ARBA" id="ARBA00022747"/>
    </source>
</evidence>